<dbReference type="CDD" id="cd00177">
    <property type="entry name" value="START"/>
    <property type="match status" value="1"/>
</dbReference>
<dbReference type="PROSITE" id="PS50848">
    <property type="entry name" value="START"/>
    <property type="match status" value="1"/>
</dbReference>
<dbReference type="Pfam" id="PF01852">
    <property type="entry name" value="START"/>
    <property type="match status" value="1"/>
</dbReference>
<evidence type="ECO:0000259" key="1">
    <source>
        <dbReference type="PROSITE" id="PS50848"/>
    </source>
</evidence>
<sequence>MEDWVSRANALISNGLKESDQLKNSEWTFEEEKHNAKIYTRPFFNNPVHAGKGETEFAHSAEEMFNFFISMPLETRWGKGNLVNPIADDGPASAEIVAEEGSLKLIFIVLQMKWPVTNREFIYIQDYRTRGNSYVIFEKSLEVPEVPITEGCVRATLNLSTLYIEPISDTRCKVTYLVNLDPCGDILDAMKEKIQLGWSTLIPAILHQHVD</sequence>
<protein>
    <recommendedName>
        <fullName evidence="1">START domain-containing protein</fullName>
    </recommendedName>
</protein>
<dbReference type="InterPro" id="IPR002913">
    <property type="entry name" value="START_lipid-bd_dom"/>
</dbReference>
<dbReference type="AlphaFoldDB" id="A0AAU9IXS2"/>
<proteinExistence type="predicted"/>
<organism evidence="2 3">
    <name type="scientific">Blepharisma stoltei</name>
    <dbReference type="NCBI Taxonomy" id="1481888"/>
    <lineage>
        <taxon>Eukaryota</taxon>
        <taxon>Sar</taxon>
        <taxon>Alveolata</taxon>
        <taxon>Ciliophora</taxon>
        <taxon>Postciliodesmatophora</taxon>
        <taxon>Heterotrichea</taxon>
        <taxon>Heterotrichida</taxon>
        <taxon>Blepharismidae</taxon>
        <taxon>Blepharisma</taxon>
    </lineage>
</organism>
<comment type="caution">
    <text evidence="2">The sequence shown here is derived from an EMBL/GenBank/DDBJ whole genome shotgun (WGS) entry which is preliminary data.</text>
</comment>
<dbReference type="EMBL" id="CAJZBQ010000020">
    <property type="protein sequence ID" value="CAG9318503.1"/>
    <property type="molecule type" value="Genomic_DNA"/>
</dbReference>
<dbReference type="Proteomes" id="UP001162131">
    <property type="component" value="Unassembled WGS sequence"/>
</dbReference>
<accession>A0AAU9IXS2</accession>
<dbReference type="Gene3D" id="3.30.530.20">
    <property type="match status" value="1"/>
</dbReference>
<dbReference type="GO" id="GO:0008289">
    <property type="term" value="F:lipid binding"/>
    <property type="evidence" value="ECO:0007669"/>
    <property type="project" value="InterPro"/>
</dbReference>
<dbReference type="InterPro" id="IPR051213">
    <property type="entry name" value="START_lipid_transfer"/>
</dbReference>
<evidence type="ECO:0000313" key="2">
    <source>
        <dbReference type="EMBL" id="CAG9318503.1"/>
    </source>
</evidence>
<dbReference type="PANTHER" id="PTHR19308:SF14">
    <property type="entry name" value="START DOMAIN-CONTAINING PROTEIN"/>
    <property type="match status" value="1"/>
</dbReference>
<gene>
    <name evidence="2" type="ORF">BSTOLATCC_MIC20976</name>
</gene>
<keyword evidence="3" id="KW-1185">Reference proteome</keyword>
<dbReference type="GO" id="GO:0005737">
    <property type="term" value="C:cytoplasm"/>
    <property type="evidence" value="ECO:0007669"/>
    <property type="project" value="UniProtKB-ARBA"/>
</dbReference>
<reference evidence="2" key="1">
    <citation type="submission" date="2021-09" db="EMBL/GenBank/DDBJ databases">
        <authorList>
            <consortium name="AG Swart"/>
            <person name="Singh M."/>
            <person name="Singh A."/>
            <person name="Seah K."/>
            <person name="Emmerich C."/>
        </authorList>
    </citation>
    <scope>NUCLEOTIDE SEQUENCE</scope>
    <source>
        <strain evidence="2">ATCC30299</strain>
    </source>
</reference>
<dbReference type="InterPro" id="IPR023393">
    <property type="entry name" value="START-like_dom_sf"/>
</dbReference>
<evidence type="ECO:0000313" key="3">
    <source>
        <dbReference type="Proteomes" id="UP001162131"/>
    </source>
</evidence>
<dbReference type="PANTHER" id="PTHR19308">
    <property type="entry name" value="PHOSPHATIDYLCHOLINE TRANSFER PROTEIN"/>
    <property type="match status" value="1"/>
</dbReference>
<feature type="domain" description="START" evidence="1">
    <location>
        <begin position="1"/>
        <end position="211"/>
    </location>
</feature>
<name>A0AAU9IXS2_9CILI</name>
<dbReference type="SUPFAM" id="SSF55961">
    <property type="entry name" value="Bet v1-like"/>
    <property type="match status" value="1"/>
</dbReference>